<dbReference type="Pfam" id="PF00069">
    <property type="entry name" value="Pkinase"/>
    <property type="match status" value="1"/>
</dbReference>
<name>A0A5J4W8W1_9EUKA</name>
<dbReference type="InterPro" id="IPR011009">
    <property type="entry name" value="Kinase-like_dom_sf"/>
</dbReference>
<evidence type="ECO:0000313" key="8">
    <source>
        <dbReference type="EMBL" id="KAA6391135.1"/>
    </source>
</evidence>
<dbReference type="SMART" id="SM00220">
    <property type="entry name" value="S_TKc"/>
    <property type="match status" value="1"/>
</dbReference>
<dbReference type="InterPro" id="IPR045269">
    <property type="entry name" value="Atg1-like"/>
</dbReference>
<keyword evidence="4 5" id="KW-0067">ATP-binding</keyword>
<comment type="caution">
    <text evidence="8">The sequence shown here is derived from an EMBL/GenBank/DDBJ whole genome shotgun (WGS) entry which is preliminary data.</text>
</comment>
<proteinExistence type="inferred from homology"/>
<dbReference type="PANTHER" id="PTHR24348:SF22">
    <property type="entry name" value="NON-SPECIFIC SERINE_THREONINE PROTEIN KINASE"/>
    <property type="match status" value="1"/>
</dbReference>
<feature type="binding site" evidence="5">
    <location>
        <position position="40"/>
    </location>
    <ligand>
        <name>ATP</name>
        <dbReference type="ChEBI" id="CHEBI:30616"/>
    </ligand>
</feature>
<dbReference type="GO" id="GO:0016020">
    <property type="term" value="C:membrane"/>
    <property type="evidence" value="ECO:0007669"/>
    <property type="project" value="TreeGrafter"/>
</dbReference>
<dbReference type="OrthoDB" id="40902at2759"/>
<evidence type="ECO:0000256" key="6">
    <source>
        <dbReference type="RuleBase" id="RU000304"/>
    </source>
</evidence>
<dbReference type="GO" id="GO:0005524">
    <property type="term" value="F:ATP binding"/>
    <property type="evidence" value="ECO:0007669"/>
    <property type="project" value="UniProtKB-UniRule"/>
</dbReference>
<dbReference type="InterPro" id="IPR008271">
    <property type="entry name" value="Ser/Thr_kinase_AS"/>
</dbReference>
<dbReference type="SUPFAM" id="SSF56112">
    <property type="entry name" value="Protein kinase-like (PK-like)"/>
    <property type="match status" value="1"/>
</dbReference>
<evidence type="ECO:0000313" key="9">
    <source>
        <dbReference type="Proteomes" id="UP000324800"/>
    </source>
</evidence>
<dbReference type="PROSITE" id="PS00108">
    <property type="entry name" value="PROTEIN_KINASE_ST"/>
    <property type="match status" value="1"/>
</dbReference>
<dbReference type="GO" id="GO:0005829">
    <property type="term" value="C:cytosol"/>
    <property type="evidence" value="ECO:0007669"/>
    <property type="project" value="TreeGrafter"/>
</dbReference>
<dbReference type="PROSITE" id="PS50011">
    <property type="entry name" value="PROTEIN_KINASE_DOM"/>
    <property type="match status" value="1"/>
</dbReference>
<dbReference type="EMBL" id="SNRW01002982">
    <property type="protein sequence ID" value="KAA6391135.1"/>
    <property type="molecule type" value="Genomic_DNA"/>
</dbReference>
<sequence length="268" mass="29898">MEELQLLMGNNIEPIKTLGQGAFGRVYLSYHNELGIIAAKVMKIEKFDAREWDAAGALNHDVVILMEYANAKSLDSIVKDKTQYLTSATYRALAKQILEGIRMVHAARLIHRDIKPENIMMHSANGIIKVKLADFGLAKVVQNTLLGVSSYGTPLNMAPELVLRDVPATNKVDMYSVGTVLYQLATHDYPINVNSVPELQKKFAAGPIKRPASMLDGMQWDFLSKLLEFDPNKRFSAKQALQHPYFTSLAEITPEIRQITQNGVNSNI</sequence>
<evidence type="ECO:0000256" key="1">
    <source>
        <dbReference type="ARBA" id="ARBA00022679"/>
    </source>
</evidence>
<evidence type="ECO:0000256" key="4">
    <source>
        <dbReference type="ARBA" id="ARBA00022840"/>
    </source>
</evidence>
<dbReference type="InterPro" id="IPR000719">
    <property type="entry name" value="Prot_kinase_dom"/>
</dbReference>
<evidence type="ECO:0000256" key="2">
    <source>
        <dbReference type="ARBA" id="ARBA00022741"/>
    </source>
</evidence>
<evidence type="ECO:0000256" key="5">
    <source>
        <dbReference type="PROSITE-ProRule" id="PRU10141"/>
    </source>
</evidence>
<organism evidence="8 9">
    <name type="scientific">Streblomastix strix</name>
    <dbReference type="NCBI Taxonomy" id="222440"/>
    <lineage>
        <taxon>Eukaryota</taxon>
        <taxon>Metamonada</taxon>
        <taxon>Preaxostyla</taxon>
        <taxon>Oxymonadida</taxon>
        <taxon>Streblomastigidae</taxon>
        <taxon>Streblomastix</taxon>
    </lineage>
</organism>
<protein>
    <submittedName>
        <fullName evidence="8">Putative CHK1 DNA damage checkpoint kinase</fullName>
    </submittedName>
</protein>
<keyword evidence="3 8" id="KW-0418">Kinase</keyword>
<dbReference type="Gene3D" id="1.10.510.10">
    <property type="entry name" value="Transferase(Phosphotransferase) domain 1"/>
    <property type="match status" value="1"/>
</dbReference>
<dbReference type="CDD" id="cd14014">
    <property type="entry name" value="STKc_PknB_like"/>
    <property type="match status" value="1"/>
</dbReference>
<keyword evidence="6" id="KW-0723">Serine/threonine-protein kinase</keyword>
<keyword evidence="2 5" id="KW-0547">Nucleotide-binding</keyword>
<dbReference type="InterPro" id="IPR017441">
    <property type="entry name" value="Protein_kinase_ATP_BS"/>
</dbReference>
<dbReference type="AlphaFoldDB" id="A0A5J4W8W1"/>
<dbReference type="PROSITE" id="PS00107">
    <property type="entry name" value="PROTEIN_KINASE_ATP"/>
    <property type="match status" value="1"/>
</dbReference>
<dbReference type="GO" id="GO:0004674">
    <property type="term" value="F:protein serine/threonine kinase activity"/>
    <property type="evidence" value="ECO:0007669"/>
    <property type="project" value="UniProtKB-KW"/>
</dbReference>
<evidence type="ECO:0000259" key="7">
    <source>
        <dbReference type="PROSITE" id="PS50011"/>
    </source>
</evidence>
<dbReference type="Proteomes" id="UP000324800">
    <property type="component" value="Unassembled WGS sequence"/>
</dbReference>
<gene>
    <name evidence="8" type="ORF">EZS28_013337</name>
</gene>
<accession>A0A5J4W8W1</accession>
<dbReference type="GO" id="GO:0010506">
    <property type="term" value="P:regulation of autophagy"/>
    <property type="evidence" value="ECO:0007669"/>
    <property type="project" value="InterPro"/>
</dbReference>
<feature type="domain" description="Protein kinase" evidence="7">
    <location>
        <begin position="12"/>
        <end position="246"/>
    </location>
</feature>
<dbReference type="PANTHER" id="PTHR24348">
    <property type="entry name" value="SERINE/THREONINE-PROTEIN KINASE UNC-51-RELATED"/>
    <property type="match status" value="1"/>
</dbReference>
<keyword evidence="1" id="KW-0808">Transferase</keyword>
<dbReference type="GO" id="GO:0000045">
    <property type="term" value="P:autophagosome assembly"/>
    <property type="evidence" value="ECO:0007669"/>
    <property type="project" value="TreeGrafter"/>
</dbReference>
<reference evidence="8 9" key="1">
    <citation type="submission" date="2019-03" db="EMBL/GenBank/DDBJ databases">
        <title>Single cell metagenomics reveals metabolic interactions within the superorganism composed of flagellate Streblomastix strix and complex community of Bacteroidetes bacteria on its surface.</title>
        <authorList>
            <person name="Treitli S.C."/>
            <person name="Kolisko M."/>
            <person name="Husnik F."/>
            <person name="Keeling P."/>
            <person name="Hampl V."/>
        </authorList>
    </citation>
    <scope>NUCLEOTIDE SEQUENCE [LARGE SCALE GENOMIC DNA]</scope>
    <source>
        <strain evidence="8">ST1C</strain>
    </source>
</reference>
<comment type="similarity">
    <text evidence="6">Belongs to the protein kinase superfamily.</text>
</comment>
<evidence type="ECO:0000256" key="3">
    <source>
        <dbReference type="ARBA" id="ARBA00022777"/>
    </source>
</evidence>
<dbReference type="GO" id="GO:0000407">
    <property type="term" value="C:phagophore assembly site"/>
    <property type="evidence" value="ECO:0007669"/>
    <property type="project" value="TreeGrafter"/>
</dbReference>
<dbReference type="GO" id="GO:0005776">
    <property type="term" value="C:autophagosome"/>
    <property type="evidence" value="ECO:0007669"/>
    <property type="project" value="TreeGrafter"/>
</dbReference>